<feature type="chain" id="PRO_5026775646" evidence="1">
    <location>
        <begin position="25"/>
        <end position="177"/>
    </location>
</feature>
<dbReference type="EMBL" id="MN402757">
    <property type="protein sequence ID" value="QJI10298.1"/>
    <property type="molecule type" value="Genomic_DNA"/>
</dbReference>
<name>A0A6M3YHV7_ANOST</name>
<proteinExistence type="predicted"/>
<dbReference type="InterPro" id="IPR031734">
    <property type="entry name" value="MBF2"/>
</dbReference>
<protein>
    <submittedName>
        <fullName evidence="2">Secretory glycoconjugate protein</fullName>
    </submittedName>
</protein>
<dbReference type="AlphaFoldDB" id="A0A6M3YHV7"/>
<keyword evidence="1" id="KW-0732">Signal</keyword>
<accession>A0A6M3YHV7</accession>
<dbReference type="Pfam" id="PF15868">
    <property type="entry name" value="MBF2"/>
    <property type="match status" value="1"/>
</dbReference>
<evidence type="ECO:0000256" key="1">
    <source>
        <dbReference type="SAM" id="SignalP"/>
    </source>
</evidence>
<organism evidence="2">
    <name type="scientific">Anopheles stephensi</name>
    <name type="common">Indo-Pakistan malaria mosquito</name>
    <dbReference type="NCBI Taxonomy" id="30069"/>
    <lineage>
        <taxon>Eukaryota</taxon>
        <taxon>Metazoa</taxon>
        <taxon>Ecdysozoa</taxon>
        <taxon>Arthropoda</taxon>
        <taxon>Hexapoda</taxon>
        <taxon>Insecta</taxon>
        <taxon>Pterygota</taxon>
        <taxon>Neoptera</taxon>
        <taxon>Endopterygota</taxon>
        <taxon>Diptera</taxon>
        <taxon>Nematocera</taxon>
        <taxon>Culicoidea</taxon>
        <taxon>Culicidae</taxon>
        <taxon>Anophelinae</taxon>
        <taxon>Anopheles</taxon>
    </lineage>
</organism>
<reference evidence="2" key="1">
    <citation type="submission" date="2019-08" db="EMBL/GenBank/DDBJ databases">
        <authorList>
            <person name="Singh H."/>
            <person name="Sehrawat N."/>
        </authorList>
    </citation>
    <scope>NUCLEOTIDE SEQUENCE</scope>
    <source>
        <strain evidence="2">India</strain>
    </source>
</reference>
<gene>
    <name evidence="2" type="primary">SGU</name>
</gene>
<sequence>MFAHQDMLFCASVTLLHLFGSALGTPVDASSVHVTVETIPDLESVPEGQIPDLHSAPLTPSHRAGKREAGQYAAGRSLNSVGCARGPAKRLGRAFSLQISFSWAEHRKTCSLGGCEYPYRRGVGCPSVTYVEVQVNQSSSTGRGYIVSGGVGQRNIRLVIEGYNTLFFHYQAAIYGW</sequence>
<dbReference type="VEuPathDB" id="VectorBase:ASTEI20_034641"/>
<feature type="signal peptide" evidence="1">
    <location>
        <begin position="1"/>
        <end position="24"/>
    </location>
</feature>
<evidence type="ECO:0000313" key="2">
    <source>
        <dbReference type="EMBL" id="QJI10298.1"/>
    </source>
</evidence>